<organism evidence="2">
    <name type="scientific">marine metagenome</name>
    <dbReference type="NCBI Taxonomy" id="408172"/>
    <lineage>
        <taxon>unclassified sequences</taxon>
        <taxon>metagenomes</taxon>
        <taxon>ecological metagenomes</taxon>
    </lineage>
</organism>
<feature type="transmembrane region" description="Helical" evidence="1">
    <location>
        <begin position="180"/>
        <end position="204"/>
    </location>
</feature>
<keyword evidence="1" id="KW-0472">Membrane</keyword>
<dbReference type="EMBL" id="UINC01089984">
    <property type="protein sequence ID" value="SVC41530.1"/>
    <property type="molecule type" value="Genomic_DNA"/>
</dbReference>
<feature type="transmembrane region" description="Helical" evidence="1">
    <location>
        <begin position="152"/>
        <end position="174"/>
    </location>
</feature>
<reference evidence="2" key="1">
    <citation type="submission" date="2018-05" db="EMBL/GenBank/DDBJ databases">
        <authorList>
            <person name="Lanie J.A."/>
            <person name="Ng W.-L."/>
            <person name="Kazmierczak K.M."/>
            <person name="Andrzejewski T.M."/>
            <person name="Davidsen T.M."/>
            <person name="Wayne K.J."/>
            <person name="Tettelin H."/>
            <person name="Glass J.I."/>
            <person name="Rusch D."/>
            <person name="Podicherti R."/>
            <person name="Tsui H.-C.T."/>
            <person name="Winkler M.E."/>
        </authorList>
    </citation>
    <scope>NUCLEOTIDE SEQUENCE</scope>
</reference>
<proteinExistence type="predicted"/>
<sequence length="279" mass="31625">MEEGKQRYSSEVRRPLRNFFKLVPLIEWFYPIDHRRLWKDAYNEAYPTGKALKESYQAVWEVNTIAAVLVLSMNALLFFGLLTGESKDLYWNATPYSSMEWWAMIVGGAIVIINFCHLGGLLVVHGIYSVVNDNNFRAIVSARGPTGGLAMIPDYLVVCSMYGMAGWWCMLLWVHVQDHVGAMVIIGALLLIVTLLVSYSAYAARIIYHSGAHKPESIFKDMAVEDLPQSQEELGHLLMERALNDTQTTMEPLTIGSQIKKDLDDTKGWWPTLDDDEEE</sequence>
<accession>A0A382LY70</accession>
<keyword evidence="1" id="KW-0812">Transmembrane</keyword>
<protein>
    <submittedName>
        <fullName evidence="2">Uncharacterized protein</fullName>
    </submittedName>
</protein>
<evidence type="ECO:0000256" key="1">
    <source>
        <dbReference type="SAM" id="Phobius"/>
    </source>
</evidence>
<keyword evidence="1" id="KW-1133">Transmembrane helix</keyword>
<evidence type="ECO:0000313" key="2">
    <source>
        <dbReference type="EMBL" id="SVC41530.1"/>
    </source>
</evidence>
<name>A0A382LY70_9ZZZZ</name>
<feature type="transmembrane region" description="Helical" evidence="1">
    <location>
        <begin position="58"/>
        <end position="81"/>
    </location>
</feature>
<gene>
    <name evidence="2" type="ORF">METZ01_LOCUS294384</name>
</gene>
<feature type="transmembrane region" description="Helical" evidence="1">
    <location>
        <begin position="101"/>
        <end position="131"/>
    </location>
</feature>
<dbReference type="AlphaFoldDB" id="A0A382LY70"/>